<dbReference type="SUPFAM" id="SSF88713">
    <property type="entry name" value="Glycoside hydrolase/deacetylase"/>
    <property type="match status" value="1"/>
</dbReference>
<dbReference type="InterPro" id="IPR011330">
    <property type="entry name" value="Glyco_hydro/deAcase_b/a-brl"/>
</dbReference>
<keyword evidence="3" id="KW-1185">Reference proteome</keyword>
<proteinExistence type="predicted"/>
<feature type="domain" description="NodB homology" evidence="1">
    <location>
        <begin position="53"/>
        <end position="243"/>
    </location>
</feature>
<dbReference type="Proteomes" id="UP000438182">
    <property type="component" value="Unassembled WGS sequence"/>
</dbReference>
<gene>
    <name evidence="2" type="ORF">GB864_01640</name>
</gene>
<dbReference type="PANTHER" id="PTHR10587">
    <property type="entry name" value="GLYCOSYL TRANSFERASE-RELATED"/>
    <property type="match status" value="1"/>
</dbReference>
<accession>A0A6I4NS17</accession>
<evidence type="ECO:0000313" key="3">
    <source>
        <dbReference type="Proteomes" id="UP000438182"/>
    </source>
</evidence>
<comment type="caution">
    <text evidence="2">The sequence shown here is derived from an EMBL/GenBank/DDBJ whole genome shotgun (WGS) entry which is preliminary data.</text>
</comment>
<evidence type="ECO:0000313" key="2">
    <source>
        <dbReference type="EMBL" id="MWB97268.1"/>
    </source>
</evidence>
<sequence length="265" mass="28793">MSAASLVVRLGDLENGAAVRNSGSFADLALYGGRIPSVLARALALFCVDTDEHLVAVTYDDGPGADTPRLLDRLAERGAVATFFVLAEQAEQHPELVRRIVDEGHELALHGVDHRSLREYGPWAGVRKVREARRRVERIAGIRVRRYRPPFGEYTTAQALGLRLSGLDVVIWSADAVDWRDDDGDAVADRAIAALHPGAILLLHDHRGDPETLRPDEALPAFDRVAVLDRLLDAATAAGYGTATVGGLSERHSNVRSLARFSRAD</sequence>
<protein>
    <submittedName>
        <fullName evidence="2">Polysaccharide deacetylase family protein</fullName>
    </submittedName>
</protein>
<organism evidence="2 3">
    <name type="scientific">Agromyces seonyuensis</name>
    <dbReference type="NCBI Taxonomy" id="2662446"/>
    <lineage>
        <taxon>Bacteria</taxon>
        <taxon>Bacillati</taxon>
        <taxon>Actinomycetota</taxon>
        <taxon>Actinomycetes</taxon>
        <taxon>Micrococcales</taxon>
        <taxon>Microbacteriaceae</taxon>
        <taxon>Agromyces</taxon>
    </lineage>
</organism>
<dbReference type="InterPro" id="IPR050248">
    <property type="entry name" value="Polysacc_deacetylase_ArnD"/>
</dbReference>
<evidence type="ECO:0000259" key="1">
    <source>
        <dbReference type="PROSITE" id="PS51677"/>
    </source>
</evidence>
<dbReference type="Pfam" id="PF01522">
    <property type="entry name" value="Polysacc_deac_1"/>
    <property type="match status" value="1"/>
</dbReference>
<dbReference type="RefSeq" id="WP_160422579.1">
    <property type="nucleotide sequence ID" value="NZ_WSTA01000004.1"/>
</dbReference>
<dbReference type="PANTHER" id="PTHR10587:SF137">
    <property type="entry name" value="4-DEOXY-4-FORMAMIDO-L-ARABINOSE-PHOSPHOUNDECAPRENOL DEFORMYLASE ARND-RELATED"/>
    <property type="match status" value="1"/>
</dbReference>
<dbReference type="PROSITE" id="PS51677">
    <property type="entry name" value="NODB"/>
    <property type="match status" value="1"/>
</dbReference>
<dbReference type="InterPro" id="IPR002509">
    <property type="entry name" value="NODB_dom"/>
</dbReference>
<name>A0A6I4NS17_9MICO</name>
<reference evidence="2 3" key="1">
    <citation type="submission" date="2019-12" db="EMBL/GenBank/DDBJ databases">
        <authorList>
            <person name="Kim Y.S."/>
        </authorList>
    </citation>
    <scope>NUCLEOTIDE SEQUENCE [LARGE SCALE GENOMIC DNA]</scope>
    <source>
        <strain evidence="2 3">MMS17-SY077</strain>
    </source>
</reference>
<dbReference type="Gene3D" id="3.20.20.370">
    <property type="entry name" value="Glycoside hydrolase/deacetylase"/>
    <property type="match status" value="1"/>
</dbReference>
<dbReference type="EMBL" id="WSTA01000004">
    <property type="protein sequence ID" value="MWB97268.1"/>
    <property type="molecule type" value="Genomic_DNA"/>
</dbReference>
<dbReference type="GO" id="GO:0005975">
    <property type="term" value="P:carbohydrate metabolic process"/>
    <property type="evidence" value="ECO:0007669"/>
    <property type="project" value="InterPro"/>
</dbReference>
<dbReference type="GO" id="GO:0016810">
    <property type="term" value="F:hydrolase activity, acting on carbon-nitrogen (but not peptide) bonds"/>
    <property type="evidence" value="ECO:0007669"/>
    <property type="project" value="InterPro"/>
</dbReference>
<dbReference type="AlphaFoldDB" id="A0A6I4NS17"/>
<dbReference type="CDD" id="cd10959">
    <property type="entry name" value="CE4_NodB_like_3"/>
    <property type="match status" value="1"/>
</dbReference>